<evidence type="ECO:0000313" key="1">
    <source>
        <dbReference type="EMBL" id="KAG6464863.1"/>
    </source>
</evidence>
<organism evidence="1 2">
    <name type="scientific">Manduca sexta</name>
    <name type="common">Tobacco hawkmoth</name>
    <name type="synonym">Tobacco hornworm</name>
    <dbReference type="NCBI Taxonomy" id="7130"/>
    <lineage>
        <taxon>Eukaryota</taxon>
        <taxon>Metazoa</taxon>
        <taxon>Ecdysozoa</taxon>
        <taxon>Arthropoda</taxon>
        <taxon>Hexapoda</taxon>
        <taxon>Insecta</taxon>
        <taxon>Pterygota</taxon>
        <taxon>Neoptera</taxon>
        <taxon>Endopterygota</taxon>
        <taxon>Lepidoptera</taxon>
        <taxon>Glossata</taxon>
        <taxon>Ditrysia</taxon>
        <taxon>Bombycoidea</taxon>
        <taxon>Sphingidae</taxon>
        <taxon>Sphinginae</taxon>
        <taxon>Sphingini</taxon>
        <taxon>Manduca</taxon>
    </lineage>
</organism>
<proteinExistence type="predicted"/>
<dbReference type="Proteomes" id="UP000791440">
    <property type="component" value="Unassembled WGS sequence"/>
</dbReference>
<evidence type="ECO:0000313" key="2">
    <source>
        <dbReference type="Proteomes" id="UP000791440"/>
    </source>
</evidence>
<reference evidence="1" key="1">
    <citation type="journal article" date="2016" name="Insect Biochem. Mol. Biol.">
        <title>Multifaceted biological insights from a draft genome sequence of the tobacco hornworm moth, Manduca sexta.</title>
        <authorList>
            <person name="Kanost M.R."/>
            <person name="Arrese E.L."/>
            <person name="Cao X."/>
            <person name="Chen Y.R."/>
            <person name="Chellapilla S."/>
            <person name="Goldsmith M.R."/>
            <person name="Grosse-Wilde E."/>
            <person name="Heckel D.G."/>
            <person name="Herndon N."/>
            <person name="Jiang H."/>
            <person name="Papanicolaou A."/>
            <person name="Qu J."/>
            <person name="Soulages J.L."/>
            <person name="Vogel H."/>
            <person name="Walters J."/>
            <person name="Waterhouse R.M."/>
            <person name="Ahn S.J."/>
            <person name="Almeida F.C."/>
            <person name="An C."/>
            <person name="Aqrawi P."/>
            <person name="Bretschneider A."/>
            <person name="Bryant W.B."/>
            <person name="Bucks S."/>
            <person name="Chao H."/>
            <person name="Chevignon G."/>
            <person name="Christen J.M."/>
            <person name="Clarke D.F."/>
            <person name="Dittmer N.T."/>
            <person name="Ferguson L.C.F."/>
            <person name="Garavelou S."/>
            <person name="Gordon K.H.J."/>
            <person name="Gunaratna R.T."/>
            <person name="Han Y."/>
            <person name="Hauser F."/>
            <person name="He Y."/>
            <person name="Heidel-Fischer H."/>
            <person name="Hirsh A."/>
            <person name="Hu Y."/>
            <person name="Jiang H."/>
            <person name="Kalra D."/>
            <person name="Klinner C."/>
            <person name="Konig C."/>
            <person name="Kovar C."/>
            <person name="Kroll A.R."/>
            <person name="Kuwar S.S."/>
            <person name="Lee S.L."/>
            <person name="Lehman R."/>
            <person name="Li K."/>
            <person name="Li Z."/>
            <person name="Liang H."/>
            <person name="Lovelace S."/>
            <person name="Lu Z."/>
            <person name="Mansfield J.H."/>
            <person name="McCulloch K.J."/>
            <person name="Mathew T."/>
            <person name="Morton B."/>
            <person name="Muzny D.M."/>
            <person name="Neunemann D."/>
            <person name="Ongeri F."/>
            <person name="Pauchet Y."/>
            <person name="Pu L.L."/>
            <person name="Pyrousis I."/>
            <person name="Rao X.J."/>
            <person name="Redding A."/>
            <person name="Roesel C."/>
            <person name="Sanchez-Gracia A."/>
            <person name="Schaack S."/>
            <person name="Shukla A."/>
            <person name="Tetreau G."/>
            <person name="Wang Y."/>
            <person name="Xiong G.H."/>
            <person name="Traut W."/>
            <person name="Walsh T.K."/>
            <person name="Worley K.C."/>
            <person name="Wu D."/>
            <person name="Wu W."/>
            <person name="Wu Y.Q."/>
            <person name="Zhang X."/>
            <person name="Zou Z."/>
            <person name="Zucker H."/>
            <person name="Briscoe A.D."/>
            <person name="Burmester T."/>
            <person name="Clem R.J."/>
            <person name="Feyereisen R."/>
            <person name="Grimmelikhuijzen C.J.P."/>
            <person name="Hamodrakas S.J."/>
            <person name="Hansson B.S."/>
            <person name="Huguet E."/>
            <person name="Jermiin L.S."/>
            <person name="Lan Q."/>
            <person name="Lehman H.K."/>
            <person name="Lorenzen M."/>
            <person name="Merzendorfer H."/>
            <person name="Michalopoulos I."/>
            <person name="Morton D.B."/>
            <person name="Muthukrishnan S."/>
            <person name="Oakeshott J.G."/>
            <person name="Palmer W."/>
            <person name="Park Y."/>
            <person name="Passarelli A.L."/>
            <person name="Rozas J."/>
            <person name="Schwartz L.M."/>
            <person name="Smith W."/>
            <person name="Southgate A."/>
            <person name="Vilcinskas A."/>
            <person name="Vogt R."/>
            <person name="Wang P."/>
            <person name="Werren J."/>
            <person name="Yu X.Q."/>
            <person name="Zhou J.J."/>
            <person name="Brown S.J."/>
            <person name="Scherer S.E."/>
            <person name="Richards S."/>
            <person name="Blissard G.W."/>
        </authorList>
    </citation>
    <scope>NUCLEOTIDE SEQUENCE</scope>
</reference>
<comment type="caution">
    <text evidence="1">The sequence shown here is derived from an EMBL/GenBank/DDBJ whole genome shotgun (WGS) entry which is preliminary data.</text>
</comment>
<protein>
    <submittedName>
        <fullName evidence="1">Uncharacterized protein</fullName>
    </submittedName>
</protein>
<reference evidence="1" key="2">
    <citation type="submission" date="2020-12" db="EMBL/GenBank/DDBJ databases">
        <authorList>
            <person name="Kanost M."/>
        </authorList>
    </citation>
    <scope>NUCLEOTIDE SEQUENCE</scope>
</reference>
<keyword evidence="2" id="KW-1185">Reference proteome</keyword>
<dbReference type="AlphaFoldDB" id="A0A921ZVN7"/>
<dbReference type="EMBL" id="JH669277">
    <property type="protein sequence ID" value="KAG6464863.1"/>
    <property type="molecule type" value="Genomic_DNA"/>
</dbReference>
<name>A0A921ZVN7_MANSE</name>
<gene>
    <name evidence="1" type="ORF">O3G_MSEX014773</name>
</gene>
<sequence length="271" mass="31837">MLGDQPHIEIRTGIRQYISPLCVVHAANIFKNRTTKTIDNEEKSPFTLTKLDNESVKKNLDNFVMVRRLTHFTMPDNYDVPNLNYENKTEISNSNKVTGHKNNQIKKIKHFEYDDTGINDTLRFKNRIQRIPDHNTYFDKYSITKESMETSENSQNVQLYEVLTKQTEFIRKFAKILEFDEYLRQSKHDFEDLLKDIEEKRNITILESDGNNTTESVKETTTVRLPTIMAVVDETAVREALKSDPFVKRILKMAAKRREAYVKAAKKYFQL</sequence>
<accession>A0A921ZVN7</accession>